<evidence type="ECO:0000256" key="1">
    <source>
        <dbReference type="SAM" id="SignalP"/>
    </source>
</evidence>
<keyword evidence="3" id="KW-1185">Reference proteome</keyword>
<evidence type="ECO:0000313" key="2">
    <source>
        <dbReference type="EMBL" id="PJF19100.1"/>
    </source>
</evidence>
<reference evidence="2 3" key="1">
    <citation type="submission" date="2016-10" db="EMBL/GenBank/DDBJ databases">
        <title>The genome of Paramicrosporidium saccamoebae is the missing link in understanding Cryptomycota and Microsporidia evolution.</title>
        <authorList>
            <person name="Quandt C.A."/>
            <person name="Beaudet D."/>
            <person name="Corsaro D."/>
            <person name="Michel R."/>
            <person name="Corradi N."/>
            <person name="James T."/>
        </authorList>
    </citation>
    <scope>NUCLEOTIDE SEQUENCE [LARGE SCALE GENOMIC DNA]</scope>
    <source>
        <strain evidence="2 3">KSL3</strain>
    </source>
</reference>
<sequence>MKLSLAICPVGLLGLVRPALTLQANLNVNSFVTTMTEGIIQTLIAVIRLDKAGLEGLLQVVTNKETRVLHLYAQSCKYWKAVDLDRILGWTRELTPENRDVILDPNCLANVDAALNVYENLIAHAIPFKPSRMYGKFTTKNWLDVFSYMPPEYLYKWCHRIPPTLLEKDTLSSINLAKYMNHECLVRDYGTKPTLSASLNRQLLRAPAHDMSRLLLNMENVYYPKLQGLRRQIVHVVCKTKGNSVFARLNAEKLLCPSRVDHDFGEGLRIALTGSDLDNDQRILLVRLGLYVLGIQALLNELRGNCNLVAIEPTQALIRLSLDIVTMDVRLRRELFDIFGISYDEYILGLPENRFSRRKFELVGSPITFQLQYLKRWNFYPRRYLESNSARPSVIPLVHISHPNADYAYVKDAITSLISNRGKFIIRRYLSPGNSPVVRPRVWLSPVNFENLLNLMLYSLVRFQKPAAVLDRQFCALLQRPRSMRAEFKEDFFYQNTPLVEEQVRQQLSARFLHGTRTLDEFTRHYQQSISLLNPSFEYVHMRWRLASITKRSELCLLLTLHDLNSPVSF</sequence>
<proteinExistence type="predicted"/>
<keyword evidence="1" id="KW-0732">Signal</keyword>
<organism evidence="2 3">
    <name type="scientific">Paramicrosporidium saccamoebae</name>
    <dbReference type="NCBI Taxonomy" id="1246581"/>
    <lineage>
        <taxon>Eukaryota</taxon>
        <taxon>Fungi</taxon>
        <taxon>Fungi incertae sedis</taxon>
        <taxon>Cryptomycota</taxon>
        <taxon>Cryptomycota incertae sedis</taxon>
        <taxon>Paramicrosporidium</taxon>
    </lineage>
</organism>
<comment type="caution">
    <text evidence="2">The sequence shown here is derived from an EMBL/GenBank/DDBJ whole genome shotgun (WGS) entry which is preliminary data.</text>
</comment>
<gene>
    <name evidence="2" type="ORF">PSACC_01078</name>
</gene>
<evidence type="ECO:0000313" key="3">
    <source>
        <dbReference type="Proteomes" id="UP000240830"/>
    </source>
</evidence>
<protein>
    <submittedName>
        <fullName evidence="2">Uncharacterized protein</fullName>
    </submittedName>
</protein>
<feature type="signal peptide" evidence="1">
    <location>
        <begin position="1"/>
        <end position="21"/>
    </location>
</feature>
<dbReference type="AlphaFoldDB" id="A0A2H9TN60"/>
<dbReference type="EMBL" id="MTSL01000077">
    <property type="protein sequence ID" value="PJF19100.1"/>
    <property type="molecule type" value="Genomic_DNA"/>
</dbReference>
<feature type="chain" id="PRO_5014142793" evidence="1">
    <location>
        <begin position="22"/>
        <end position="570"/>
    </location>
</feature>
<dbReference type="Proteomes" id="UP000240830">
    <property type="component" value="Unassembled WGS sequence"/>
</dbReference>
<name>A0A2H9TN60_9FUNG</name>
<accession>A0A2H9TN60</accession>